<evidence type="ECO:0000256" key="1">
    <source>
        <dbReference type="ARBA" id="ARBA00012880"/>
    </source>
</evidence>
<comment type="caution">
    <text evidence="9">The sequence shown here is derived from an EMBL/GenBank/DDBJ whole genome shotgun (WGS) entry which is preliminary data.</text>
</comment>
<evidence type="ECO:0000256" key="6">
    <source>
        <dbReference type="ARBA" id="ARBA00023453"/>
    </source>
</evidence>
<keyword evidence="10" id="KW-1185">Reference proteome</keyword>
<keyword evidence="3" id="KW-0808">Transferase</keyword>
<accession>A0ABP1FP01</accession>
<dbReference type="PROSITE" id="PS51682">
    <property type="entry name" value="SAM_OMT_I"/>
    <property type="match status" value="1"/>
</dbReference>
<dbReference type="Gene3D" id="3.40.50.150">
    <property type="entry name" value="Vaccinia Virus protein VP39"/>
    <property type="match status" value="1"/>
</dbReference>
<keyword evidence="8" id="KW-1133">Transmembrane helix</keyword>
<dbReference type="InterPro" id="IPR002935">
    <property type="entry name" value="SAM_O-MeTrfase"/>
</dbReference>
<feature type="compositionally biased region" description="Polar residues" evidence="7">
    <location>
        <begin position="46"/>
        <end position="56"/>
    </location>
</feature>
<feature type="transmembrane region" description="Helical" evidence="8">
    <location>
        <begin position="87"/>
        <end position="109"/>
    </location>
</feature>
<evidence type="ECO:0000256" key="5">
    <source>
        <dbReference type="ARBA" id="ARBA00022939"/>
    </source>
</evidence>
<feature type="transmembrane region" description="Helical" evidence="8">
    <location>
        <begin position="121"/>
        <end position="140"/>
    </location>
</feature>
<keyword evidence="5" id="KW-0128">Catecholamine metabolism</keyword>
<dbReference type="Proteomes" id="UP001497392">
    <property type="component" value="Unassembled WGS sequence"/>
</dbReference>
<dbReference type="EC" id="2.1.1.6" evidence="1"/>
<evidence type="ECO:0000256" key="2">
    <source>
        <dbReference type="ARBA" id="ARBA00022603"/>
    </source>
</evidence>
<dbReference type="PANTHER" id="PTHR43836">
    <property type="entry name" value="CATECHOL O-METHYLTRANSFERASE 1-RELATED"/>
    <property type="match status" value="1"/>
</dbReference>
<evidence type="ECO:0000256" key="3">
    <source>
        <dbReference type="ARBA" id="ARBA00022679"/>
    </source>
</evidence>
<comment type="similarity">
    <text evidence="6">Belongs to the class I-like SAM-binding methyltransferase superfamily. Cation-dependent O-methyltransferase family.</text>
</comment>
<feature type="region of interest" description="Disordered" evidence="7">
    <location>
        <begin position="36"/>
        <end position="64"/>
    </location>
</feature>
<sequence length="405" mass="45160">MLLKHKHRLSPYCIPSEFGRKGALIATRSRLPIRREHLKRQPCKAQRQSQEDPQGGSSDGKRRKAIEDELRDPSNFLEYFVPRPLRLVLTGSGAVSCLIATVITGTQLLSDVKYGGGGASAPTVAINAAGCLLFAALFTADQRAADTRIARRDEVRKAQVSIGDREVYVNKEGERMSRLKEVNSDWIIRRLERWGQRDGMPFIGPQKGALLQQLVRERQPRQVVEVGTMCGYSALLIAQAMGPGRQLISIEADWKWALAAKRFVWQGTQGDKSSKPAQQRCAHVDVWFGNALKQIPEQFRGRPSIDMLFLDGTPSETLQYLKAAEPFLAEGATVVADNAGVFANGGMKPYLEYVRSDSKYSSELVKCKLEWRDDVEDGMEVSQYRGVLGSRQLERPELVQKVGEA</sequence>
<evidence type="ECO:0000313" key="10">
    <source>
        <dbReference type="Proteomes" id="UP001497392"/>
    </source>
</evidence>
<keyword evidence="8" id="KW-0472">Membrane</keyword>
<evidence type="ECO:0000256" key="4">
    <source>
        <dbReference type="ARBA" id="ARBA00022691"/>
    </source>
</evidence>
<keyword evidence="2" id="KW-0489">Methyltransferase</keyword>
<dbReference type="InterPro" id="IPR029063">
    <property type="entry name" value="SAM-dependent_MTases_sf"/>
</dbReference>
<keyword evidence="8" id="KW-0812">Transmembrane</keyword>
<reference evidence="9 10" key="1">
    <citation type="submission" date="2024-06" db="EMBL/GenBank/DDBJ databases">
        <authorList>
            <person name="Kraege A."/>
            <person name="Thomma B."/>
        </authorList>
    </citation>
    <scope>NUCLEOTIDE SEQUENCE [LARGE SCALE GENOMIC DNA]</scope>
</reference>
<name>A0ABP1FP01_9CHLO</name>
<evidence type="ECO:0000256" key="7">
    <source>
        <dbReference type="SAM" id="MobiDB-lite"/>
    </source>
</evidence>
<evidence type="ECO:0000313" key="9">
    <source>
        <dbReference type="EMBL" id="CAL5219272.1"/>
    </source>
</evidence>
<dbReference type="EMBL" id="CAXHTA020000002">
    <property type="protein sequence ID" value="CAL5219272.1"/>
    <property type="molecule type" value="Genomic_DNA"/>
</dbReference>
<keyword evidence="4" id="KW-0949">S-adenosyl-L-methionine</keyword>
<dbReference type="PANTHER" id="PTHR43836:SF9">
    <property type="entry name" value="O-METHYLTRANSFERASE"/>
    <property type="match status" value="1"/>
</dbReference>
<protein>
    <recommendedName>
        <fullName evidence="1">catechol O-methyltransferase</fullName>
        <ecNumber evidence="1">2.1.1.6</ecNumber>
    </recommendedName>
</protein>
<proteinExistence type="inferred from homology"/>
<dbReference type="SUPFAM" id="SSF53335">
    <property type="entry name" value="S-adenosyl-L-methionine-dependent methyltransferases"/>
    <property type="match status" value="1"/>
</dbReference>
<organism evidence="9 10">
    <name type="scientific">Coccomyxa viridis</name>
    <dbReference type="NCBI Taxonomy" id="1274662"/>
    <lineage>
        <taxon>Eukaryota</taxon>
        <taxon>Viridiplantae</taxon>
        <taxon>Chlorophyta</taxon>
        <taxon>core chlorophytes</taxon>
        <taxon>Trebouxiophyceae</taxon>
        <taxon>Trebouxiophyceae incertae sedis</taxon>
        <taxon>Coccomyxaceae</taxon>
        <taxon>Coccomyxa</taxon>
    </lineage>
</organism>
<dbReference type="Pfam" id="PF13578">
    <property type="entry name" value="Methyltransf_24"/>
    <property type="match status" value="1"/>
</dbReference>
<gene>
    <name evidence="9" type="primary">g1072</name>
    <name evidence="9" type="ORF">VP750_LOCUS931</name>
</gene>
<evidence type="ECO:0000256" key="8">
    <source>
        <dbReference type="SAM" id="Phobius"/>
    </source>
</evidence>